<dbReference type="SUPFAM" id="SSF48452">
    <property type="entry name" value="TPR-like"/>
    <property type="match status" value="1"/>
</dbReference>
<evidence type="ECO:0000256" key="3">
    <source>
        <dbReference type="PROSITE-ProRule" id="PRU00339"/>
    </source>
</evidence>
<gene>
    <name evidence="7" type="ORF">POL58_13805</name>
</gene>
<proteinExistence type="predicted"/>
<dbReference type="Pfam" id="PF07719">
    <property type="entry name" value="TPR_2"/>
    <property type="match status" value="1"/>
</dbReference>
<comment type="caution">
    <text evidence="7">The sequence shown here is derived from an EMBL/GenBank/DDBJ whole genome shotgun (WGS) entry which is preliminary data.</text>
</comment>
<accession>A0ABT5B3Z6</accession>
<reference evidence="7 8" key="1">
    <citation type="submission" date="2022-11" db="EMBL/GenBank/DDBJ databases">
        <title>Minimal conservation of predation-associated metabolite biosynthetic gene clusters underscores biosynthetic potential of Myxococcota including descriptions for ten novel species: Archangium lansinium sp. nov., Myxococcus landrumus sp. nov., Nannocystis bai.</title>
        <authorList>
            <person name="Ahearne A."/>
            <person name="Stevens C."/>
            <person name="Dowd S."/>
        </authorList>
    </citation>
    <scope>NUCLEOTIDE SEQUENCE [LARGE SCALE GENOMIC DNA]</scope>
    <source>
        <strain evidence="7 8">NCELM</strain>
    </source>
</reference>
<keyword evidence="5" id="KW-1133">Transmembrane helix</keyword>
<dbReference type="InterPro" id="IPR013105">
    <property type="entry name" value="TPR_2"/>
</dbReference>
<keyword evidence="5" id="KW-0472">Membrane</keyword>
<evidence type="ECO:0000313" key="8">
    <source>
        <dbReference type="Proteomes" id="UP001217838"/>
    </source>
</evidence>
<dbReference type="InterPro" id="IPR011990">
    <property type="entry name" value="TPR-like_helical_dom_sf"/>
</dbReference>
<feature type="compositionally biased region" description="Basic and acidic residues" evidence="4">
    <location>
        <begin position="165"/>
        <end position="176"/>
    </location>
</feature>
<evidence type="ECO:0000313" key="7">
    <source>
        <dbReference type="EMBL" id="MDC0668824.1"/>
    </source>
</evidence>
<feature type="transmembrane region" description="Helical" evidence="5">
    <location>
        <begin position="242"/>
        <end position="260"/>
    </location>
</feature>
<evidence type="ECO:0000256" key="1">
    <source>
        <dbReference type="ARBA" id="ARBA00022737"/>
    </source>
</evidence>
<evidence type="ECO:0000256" key="5">
    <source>
        <dbReference type="SAM" id="Phobius"/>
    </source>
</evidence>
<feature type="compositionally biased region" description="Pro residues" evidence="4">
    <location>
        <begin position="153"/>
        <end position="164"/>
    </location>
</feature>
<feature type="signal peptide" evidence="6">
    <location>
        <begin position="1"/>
        <end position="19"/>
    </location>
</feature>
<keyword evidence="5" id="KW-0812">Transmembrane</keyword>
<feature type="region of interest" description="Disordered" evidence="4">
    <location>
        <begin position="133"/>
        <end position="177"/>
    </location>
</feature>
<evidence type="ECO:0000256" key="2">
    <source>
        <dbReference type="ARBA" id="ARBA00022803"/>
    </source>
</evidence>
<dbReference type="PROSITE" id="PS50005">
    <property type="entry name" value="TPR"/>
    <property type="match status" value="1"/>
</dbReference>
<keyword evidence="6" id="KW-0732">Signal</keyword>
<keyword evidence="1" id="KW-0677">Repeat</keyword>
<evidence type="ECO:0000256" key="4">
    <source>
        <dbReference type="SAM" id="MobiDB-lite"/>
    </source>
</evidence>
<keyword evidence="2 3" id="KW-0802">TPR repeat</keyword>
<feature type="compositionally biased region" description="Basic and acidic residues" evidence="4">
    <location>
        <begin position="133"/>
        <end position="152"/>
    </location>
</feature>
<dbReference type="RefSeq" id="WP_271998341.1">
    <property type="nucleotide sequence ID" value="NZ_JAQNDN010000005.1"/>
</dbReference>
<dbReference type="Proteomes" id="UP001217838">
    <property type="component" value="Unassembled WGS sequence"/>
</dbReference>
<feature type="repeat" description="TPR" evidence="3">
    <location>
        <begin position="83"/>
        <end position="116"/>
    </location>
</feature>
<sequence length="290" mass="30745">MSMQLLVSALVSVAMVAPASPAAKPAAGAEGSAAASTSAAPADDAKLKRAEELFLNGRQLFKEGSYEAAILAFQESYELSKLPEILYNIGNSYEKLGDFANARKYLDQYRAFAPEKERELLGRRIQNLDQRLREQEDKARAEREKQAQEKQPEPGPVAPPPVTEPEPKPEPKKDRVFGPAAGVLTGVAAVGLGLGIGFGVSAQGQRNKALDHCSAVDGQTFCDVEAQPFLDAQKSRAIGADVSFAIAGAAAIAVIAIVAVKASRKKSEKTARLTPWGGPRGAGLALGFRF</sequence>
<keyword evidence="8" id="KW-1185">Reference proteome</keyword>
<name>A0ABT5B3Z6_9BACT</name>
<organism evidence="7 8">
    <name type="scientific">Nannocystis radixulma</name>
    <dbReference type="NCBI Taxonomy" id="2995305"/>
    <lineage>
        <taxon>Bacteria</taxon>
        <taxon>Pseudomonadati</taxon>
        <taxon>Myxococcota</taxon>
        <taxon>Polyangia</taxon>
        <taxon>Nannocystales</taxon>
        <taxon>Nannocystaceae</taxon>
        <taxon>Nannocystis</taxon>
    </lineage>
</organism>
<protein>
    <submittedName>
        <fullName evidence="7">Tetratricopeptide repeat protein</fullName>
    </submittedName>
</protein>
<feature type="chain" id="PRO_5047294805" evidence="6">
    <location>
        <begin position="20"/>
        <end position="290"/>
    </location>
</feature>
<dbReference type="InterPro" id="IPR019734">
    <property type="entry name" value="TPR_rpt"/>
</dbReference>
<evidence type="ECO:0000256" key="6">
    <source>
        <dbReference type="SAM" id="SignalP"/>
    </source>
</evidence>
<dbReference type="Gene3D" id="1.25.40.10">
    <property type="entry name" value="Tetratricopeptide repeat domain"/>
    <property type="match status" value="1"/>
</dbReference>
<dbReference type="EMBL" id="JAQNDN010000005">
    <property type="protein sequence ID" value="MDC0668824.1"/>
    <property type="molecule type" value="Genomic_DNA"/>
</dbReference>